<dbReference type="STRING" id="1396821.SAMN05444515_106112"/>
<dbReference type="CDD" id="cd02516">
    <property type="entry name" value="CDP-ME_synthetase"/>
    <property type="match status" value="1"/>
</dbReference>
<dbReference type="InterPro" id="IPR034683">
    <property type="entry name" value="IspD/TarI"/>
</dbReference>
<keyword evidence="6 7" id="KW-0414">Isoprene biosynthesis</keyword>
<evidence type="ECO:0000256" key="3">
    <source>
        <dbReference type="ARBA" id="ARBA00009789"/>
    </source>
</evidence>
<dbReference type="FunFam" id="3.90.550.10:FF:000003">
    <property type="entry name" value="2-C-methyl-D-erythritol 4-phosphate cytidylyltransferase"/>
    <property type="match status" value="1"/>
</dbReference>
<dbReference type="GO" id="GO:0019288">
    <property type="term" value="P:isopentenyl diphosphate biosynthetic process, methylerythritol 4-phosphate pathway"/>
    <property type="evidence" value="ECO:0007669"/>
    <property type="project" value="UniProtKB-UniRule"/>
</dbReference>
<gene>
    <name evidence="7" type="primary">ispD</name>
    <name evidence="8" type="ORF">SAMN05444515_106112</name>
</gene>
<dbReference type="UniPathway" id="UPA00056">
    <property type="reaction ID" value="UER00093"/>
</dbReference>
<comment type="pathway">
    <text evidence="2 7">Isoprenoid biosynthesis; isopentenyl diphosphate biosynthesis via DXP pathway; isopentenyl diphosphate from 1-deoxy-D-xylulose 5-phosphate: step 2/6.</text>
</comment>
<accession>A0A1H7KUL5</accession>
<sequence length="242" mass="26778">MKPEPKFWAVIPAAGVGSRMQADRPKQYLPLDGRTVIEQTLDIFLRHPRIAGVVVAVSHDDAYFPSLCPVTDKPLQVVDGGAERCHSVLNALRGLEALAHPEDWVLVHDAARPCLSDDDLERLIETLRDDPVGGILATPVRDTKKRATPDGYIAATVDRADLWRAFTPQMFRLATLASALEKALEDGFMVTDEASALEHAGHAPRLVEGSAENIKITRPEDLRLAEFYLAERRRASTIREET</sequence>
<feature type="site" description="Positions MEP for the nucleophilic attack" evidence="7">
    <location>
        <position position="159"/>
    </location>
</feature>
<organism evidence="8 9">
    <name type="scientific">Ectothiorhodospira marina</name>
    <dbReference type="NCBI Taxonomy" id="1396821"/>
    <lineage>
        <taxon>Bacteria</taxon>
        <taxon>Pseudomonadati</taxon>
        <taxon>Pseudomonadota</taxon>
        <taxon>Gammaproteobacteria</taxon>
        <taxon>Chromatiales</taxon>
        <taxon>Ectothiorhodospiraceae</taxon>
        <taxon>Ectothiorhodospira</taxon>
    </lineage>
</organism>
<dbReference type="Gene3D" id="3.90.550.10">
    <property type="entry name" value="Spore Coat Polysaccharide Biosynthesis Protein SpsA, Chain A"/>
    <property type="match status" value="1"/>
</dbReference>
<comment type="catalytic activity">
    <reaction evidence="1 7">
        <text>2-C-methyl-D-erythritol 4-phosphate + CTP + H(+) = 4-CDP-2-C-methyl-D-erythritol + diphosphate</text>
        <dbReference type="Rhea" id="RHEA:13429"/>
        <dbReference type="ChEBI" id="CHEBI:15378"/>
        <dbReference type="ChEBI" id="CHEBI:33019"/>
        <dbReference type="ChEBI" id="CHEBI:37563"/>
        <dbReference type="ChEBI" id="CHEBI:57823"/>
        <dbReference type="ChEBI" id="CHEBI:58262"/>
        <dbReference type="EC" id="2.7.7.60"/>
    </reaction>
</comment>
<dbReference type="Proteomes" id="UP000199256">
    <property type="component" value="Unassembled WGS sequence"/>
</dbReference>
<dbReference type="HAMAP" id="MF_00108">
    <property type="entry name" value="IspD"/>
    <property type="match status" value="1"/>
</dbReference>
<feature type="site" description="Positions MEP for the nucleophilic attack" evidence="7">
    <location>
        <position position="215"/>
    </location>
</feature>
<evidence type="ECO:0000256" key="5">
    <source>
        <dbReference type="ARBA" id="ARBA00022695"/>
    </source>
</evidence>
<dbReference type="Pfam" id="PF01128">
    <property type="entry name" value="IspD"/>
    <property type="match status" value="1"/>
</dbReference>
<dbReference type="AlphaFoldDB" id="A0A1H7KUL5"/>
<feature type="site" description="Transition state stabilizer" evidence="7">
    <location>
        <position position="26"/>
    </location>
</feature>
<dbReference type="InterPro" id="IPR050088">
    <property type="entry name" value="IspD/TarI_cytidylyltransf_bact"/>
</dbReference>
<feature type="site" description="Transition state stabilizer" evidence="7">
    <location>
        <position position="19"/>
    </location>
</feature>
<reference evidence="9" key="1">
    <citation type="submission" date="2016-10" db="EMBL/GenBank/DDBJ databases">
        <authorList>
            <person name="Varghese N."/>
            <person name="Submissions S."/>
        </authorList>
    </citation>
    <scope>NUCLEOTIDE SEQUENCE [LARGE SCALE GENOMIC DNA]</scope>
    <source>
        <strain evidence="9">DSM 241</strain>
    </source>
</reference>
<dbReference type="InterPro" id="IPR001228">
    <property type="entry name" value="IspD"/>
</dbReference>
<dbReference type="NCBIfam" id="TIGR00453">
    <property type="entry name" value="ispD"/>
    <property type="match status" value="1"/>
</dbReference>
<evidence type="ECO:0000313" key="8">
    <source>
        <dbReference type="EMBL" id="SEK90166.1"/>
    </source>
</evidence>
<comment type="similarity">
    <text evidence="3 7">Belongs to the IspD/TarI cytidylyltransferase family. IspD subfamily.</text>
</comment>
<dbReference type="SUPFAM" id="SSF53448">
    <property type="entry name" value="Nucleotide-diphospho-sugar transferases"/>
    <property type="match status" value="1"/>
</dbReference>
<evidence type="ECO:0000256" key="2">
    <source>
        <dbReference type="ARBA" id="ARBA00004787"/>
    </source>
</evidence>
<proteinExistence type="inferred from homology"/>
<keyword evidence="5 7" id="KW-0548">Nucleotidyltransferase</keyword>
<evidence type="ECO:0000313" key="9">
    <source>
        <dbReference type="Proteomes" id="UP000199256"/>
    </source>
</evidence>
<dbReference type="PANTHER" id="PTHR32125">
    <property type="entry name" value="2-C-METHYL-D-ERYTHRITOL 4-PHOSPHATE CYTIDYLYLTRANSFERASE, CHLOROPLASTIC"/>
    <property type="match status" value="1"/>
</dbReference>
<dbReference type="EC" id="2.7.7.60" evidence="7"/>
<keyword evidence="9" id="KW-1185">Reference proteome</keyword>
<dbReference type="InterPro" id="IPR029044">
    <property type="entry name" value="Nucleotide-diphossugar_trans"/>
</dbReference>
<name>A0A1H7KUL5_9GAMM</name>
<keyword evidence="4 7" id="KW-0808">Transferase</keyword>
<evidence type="ECO:0000256" key="4">
    <source>
        <dbReference type="ARBA" id="ARBA00022679"/>
    </source>
</evidence>
<evidence type="ECO:0000256" key="1">
    <source>
        <dbReference type="ARBA" id="ARBA00001282"/>
    </source>
</evidence>
<dbReference type="PROSITE" id="PS01295">
    <property type="entry name" value="ISPD"/>
    <property type="match status" value="1"/>
</dbReference>
<protein>
    <recommendedName>
        <fullName evidence="7">2-C-methyl-D-erythritol 4-phosphate cytidylyltransferase</fullName>
        <ecNumber evidence="7">2.7.7.60</ecNumber>
    </recommendedName>
    <alternativeName>
        <fullName evidence="7">4-diphosphocytidyl-2C-methyl-D-erythritol synthase</fullName>
    </alternativeName>
    <alternativeName>
        <fullName evidence="7">MEP cytidylyltransferase</fullName>
        <shortName evidence="7">MCT</shortName>
    </alternativeName>
</protein>
<dbReference type="RefSeq" id="WP_090252803.1">
    <property type="nucleotide sequence ID" value="NZ_FOAA01000006.1"/>
</dbReference>
<evidence type="ECO:0000256" key="6">
    <source>
        <dbReference type="ARBA" id="ARBA00023229"/>
    </source>
</evidence>
<comment type="function">
    <text evidence="7">Catalyzes the formation of 4-diphosphocytidyl-2-C-methyl-D-erythritol from CTP and 2-C-methyl-D-erythritol 4-phosphate (MEP).</text>
</comment>
<dbReference type="PANTHER" id="PTHR32125:SF4">
    <property type="entry name" value="2-C-METHYL-D-ERYTHRITOL 4-PHOSPHATE CYTIDYLYLTRANSFERASE, CHLOROPLASTIC"/>
    <property type="match status" value="1"/>
</dbReference>
<dbReference type="EMBL" id="FOAA01000006">
    <property type="protein sequence ID" value="SEK90166.1"/>
    <property type="molecule type" value="Genomic_DNA"/>
</dbReference>
<dbReference type="OrthoDB" id="9806837at2"/>
<dbReference type="InterPro" id="IPR018294">
    <property type="entry name" value="ISPD_synthase_CS"/>
</dbReference>
<dbReference type="GO" id="GO:0050518">
    <property type="term" value="F:2-C-methyl-D-erythritol 4-phosphate cytidylyltransferase activity"/>
    <property type="evidence" value="ECO:0007669"/>
    <property type="project" value="UniProtKB-UniRule"/>
</dbReference>
<evidence type="ECO:0000256" key="7">
    <source>
        <dbReference type="HAMAP-Rule" id="MF_00108"/>
    </source>
</evidence>